<evidence type="ECO:0000256" key="3">
    <source>
        <dbReference type="ARBA" id="ARBA00049429"/>
    </source>
</evidence>
<evidence type="ECO:0000313" key="4">
    <source>
        <dbReference type="EMBL" id="RSL15707.1"/>
    </source>
</evidence>
<dbReference type="Proteomes" id="UP000269669">
    <property type="component" value="Unassembled WGS sequence"/>
</dbReference>
<name>A0A3R9Q8B6_9BACT</name>
<dbReference type="GO" id="GO:0019546">
    <property type="term" value="P:L-arginine deiminase pathway"/>
    <property type="evidence" value="ECO:0007669"/>
    <property type="project" value="TreeGrafter"/>
</dbReference>
<comment type="catalytic activity">
    <reaction evidence="3">
        <text>L-arginine + H2O = L-citrulline + NH4(+)</text>
        <dbReference type="Rhea" id="RHEA:19597"/>
        <dbReference type="ChEBI" id="CHEBI:15377"/>
        <dbReference type="ChEBI" id="CHEBI:28938"/>
        <dbReference type="ChEBI" id="CHEBI:32682"/>
        <dbReference type="ChEBI" id="CHEBI:57743"/>
        <dbReference type="EC" id="3.5.3.6"/>
    </reaction>
</comment>
<comment type="caution">
    <text evidence="4">The sequence shown here is derived from an EMBL/GenBank/DDBJ whole genome shotgun (WGS) entry which is preliminary data.</text>
</comment>
<accession>A0A3R9Q8B6</accession>
<dbReference type="EC" id="3.5.3.6" evidence="2"/>
<dbReference type="Pfam" id="PF19420">
    <property type="entry name" value="DDAH_eukar"/>
    <property type="match status" value="1"/>
</dbReference>
<dbReference type="AlphaFoldDB" id="A0A3R9Q8B6"/>
<evidence type="ECO:0000256" key="2">
    <source>
        <dbReference type="ARBA" id="ARBA00012171"/>
    </source>
</evidence>
<proteinExistence type="predicted"/>
<dbReference type="SUPFAM" id="SSF55909">
    <property type="entry name" value="Pentein"/>
    <property type="match status" value="1"/>
</dbReference>
<dbReference type="Gene3D" id="3.75.10.10">
    <property type="entry name" value="L-arginine/glycine Amidinotransferase, Chain A"/>
    <property type="match status" value="1"/>
</dbReference>
<dbReference type="GO" id="GO:0016990">
    <property type="term" value="F:arginine deiminase activity"/>
    <property type="evidence" value="ECO:0007669"/>
    <property type="project" value="UniProtKB-EC"/>
</dbReference>
<dbReference type="PANTHER" id="PTHR47271">
    <property type="entry name" value="ARGININE DEIMINASE"/>
    <property type="match status" value="1"/>
</dbReference>
<sequence>MSTQPIELAAPLAPLAASRPTYLMCPPRLYDVNYVINPWMAGNVHSSSRERAAQQWHRLYEALTEVADVELVEPQPGSPDMVFTANAGLEHHGIVALSSFFHAERQAEEQHFRHWFQDAGYTILDIPRETPFEGEGDALFSTDGTRLWAGHGPRTTAASHHYLSKIWNVEVVPLHLIDPRFYHLDTCFAPLENNYAMYYPQAFDASSLATIEAFYPPSKRIIINEPDATRFACNVINIDRTIILNDISRELTDQLEDHCFHVVPVSLSEFLKAGGAAKCLVMRLSAAKVGTATSSSGRHSQAPLQ</sequence>
<dbReference type="EMBL" id="RSDW01000001">
    <property type="protein sequence ID" value="RSL15707.1"/>
    <property type="molecule type" value="Genomic_DNA"/>
</dbReference>
<organism evidence="4 5">
    <name type="scientific">Edaphobacter aggregans</name>
    <dbReference type="NCBI Taxonomy" id="570835"/>
    <lineage>
        <taxon>Bacteria</taxon>
        <taxon>Pseudomonadati</taxon>
        <taxon>Acidobacteriota</taxon>
        <taxon>Terriglobia</taxon>
        <taxon>Terriglobales</taxon>
        <taxon>Acidobacteriaceae</taxon>
        <taxon>Edaphobacter</taxon>
    </lineage>
</organism>
<dbReference type="RefSeq" id="WP_125484420.1">
    <property type="nucleotide sequence ID" value="NZ_RSDW01000001.1"/>
</dbReference>
<comment type="pathway">
    <text evidence="1">Amino-acid degradation; L-arginine degradation via ADI pathway; carbamoyl phosphate from L-arginine: step 1/2.</text>
</comment>
<dbReference type="OrthoDB" id="9814070at2"/>
<evidence type="ECO:0000256" key="1">
    <source>
        <dbReference type="ARBA" id="ARBA00005213"/>
    </source>
</evidence>
<keyword evidence="4" id="KW-0378">Hydrolase</keyword>
<dbReference type="PANTHER" id="PTHR47271:SF2">
    <property type="entry name" value="ARGININE DEIMINASE"/>
    <property type="match status" value="1"/>
</dbReference>
<evidence type="ECO:0000313" key="5">
    <source>
        <dbReference type="Proteomes" id="UP000269669"/>
    </source>
</evidence>
<gene>
    <name evidence="4" type="ORF">EDE15_1204</name>
</gene>
<protein>
    <recommendedName>
        <fullName evidence="2">arginine deiminase</fullName>
        <ecNumber evidence="2">3.5.3.6</ecNumber>
    </recommendedName>
</protein>
<reference evidence="4 5" key="1">
    <citation type="submission" date="2018-12" db="EMBL/GenBank/DDBJ databases">
        <title>Sequencing of bacterial isolates from soil warming experiment in Harvard Forest, Massachusetts, USA.</title>
        <authorList>
            <person name="Deangelis K."/>
        </authorList>
    </citation>
    <scope>NUCLEOTIDE SEQUENCE [LARGE SCALE GENOMIC DNA]</scope>
    <source>
        <strain evidence="4 5">EB153</strain>
    </source>
</reference>
<keyword evidence="5" id="KW-1185">Reference proteome</keyword>